<dbReference type="EMBL" id="BNAT01000003">
    <property type="protein sequence ID" value="GHH83885.1"/>
    <property type="molecule type" value="Genomic_DNA"/>
</dbReference>
<keyword evidence="1" id="KW-0812">Transmembrane</keyword>
<evidence type="ECO:0000313" key="2">
    <source>
        <dbReference type="EMBL" id="GHH83885.1"/>
    </source>
</evidence>
<feature type="transmembrane region" description="Helical" evidence="1">
    <location>
        <begin position="49"/>
        <end position="69"/>
    </location>
</feature>
<keyword evidence="1" id="KW-1133">Transmembrane helix</keyword>
<evidence type="ECO:0000256" key="1">
    <source>
        <dbReference type="SAM" id="Phobius"/>
    </source>
</evidence>
<reference evidence="2" key="1">
    <citation type="journal article" date="2014" name="Int. J. Syst. Evol. Microbiol.">
        <title>Complete genome sequence of Corynebacterium casei LMG S-19264T (=DSM 44701T), isolated from a smear-ripened cheese.</title>
        <authorList>
            <consortium name="US DOE Joint Genome Institute (JGI-PGF)"/>
            <person name="Walter F."/>
            <person name="Albersmeier A."/>
            <person name="Kalinowski J."/>
            <person name="Ruckert C."/>
        </authorList>
    </citation>
    <scope>NUCLEOTIDE SEQUENCE</scope>
    <source>
        <strain evidence="2">CGMCC 4.7403</strain>
    </source>
</reference>
<evidence type="ECO:0000313" key="3">
    <source>
        <dbReference type="Proteomes" id="UP000603227"/>
    </source>
</evidence>
<reference evidence="2" key="2">
    <citation type="submission" date="2020-09" db="EMBL/GenBank/DDBJ databases">
        <authorList>
            <person name="Sun Q."/>
            <person name="Zhou Y."/>
        </authorList>
    </citation>
    <scope>NUCLEOTIDE SEQUENCE</scope>
    <source>
        <strain evidence="2">CGMCC 4.7403</strain>
    </source>
</reference>
<accession>A0A919GFV7</accession>
<protein>
    <recommendedName>
        <fullName evidence="4">Holin</fullName>
    </recommendedName>
</protein>
<comment type="caution">
    <text evidence="2">The sequence shown here is derived from an EMBL/GenBank/DDBJ whole genome shotgun (WGS) entry which is preliminary data.</text>
</comment>
<dbReference type="AlphaFoldDB" id="A0A919GFV7"/>
<organism evidence="2 3">
    <name type="scientific">Streptomyces capitiformicae</name>
    <dbReference type="NCBI Taxonomy" id="2014920"/>
    <lineage>
        <taxon>Bacteria</taxon>
        <taxon>Bacillati</taxon>
        <taxon>Actinomycetota</taxon>
        <taxon>Actinomycetes</taxon>
        <taxon>Kitasatosporales</taxon>
        <taxon>Streptomycetaceae</taxon>
        <taxon>Streptomyces</taxon>
    </lineage>
</organism>
<keyword evidence="1" id="KW-0472">Membrane</keyword>
<dbReference type="RefSeq" id="WP_229913640.1">
    <property type="nucleotide sequence ID" value="NZ_BNAT01000003.1"/>
</dbReference>
<proteinExistence type="predicted"/>
<keyword evidence="3" id="KW-1185">Reference proteome</keyword>
<gene>
    <name evidence="2" type="ORF">GCM10017771_11630</name>
</gene>
<sequence length="77" mass="7662">MTMASASAPIEKKVKAASAATYLLSVAGLSILGAVTDNPSLVSSLPDGLEPFILALVPAASAAIAGWMAPHTPRSDA</sequence>
<evidence type="ECO:0008006" key="4">
    <source>
        <dbReference type="Google" id="ProtNLM"/>
    </source>
</evidence>
<name>A0A919GFV7_9ACTN</name>
<dbReference type="Proteomes" id="UP000603227">
    <property type="component" value="Unassembled WGS sequence"/>
</dbReference>